<dbReference type="Gene3D" id="3.30.70.330">
    <property type="match status" value="1"/>
</dbReference>
<protein>
    <recommendedName>
        <fullName evidence="4">RRM domain-containing protein</fullName>
    </recommendedName>
</protein>
<feature type="compositionally biased region" description="Polar residues" evidence="1">
    <location>
        <begin position="209"/>
        <end position="218"/>
    </location>
</feature>
<feature type="compositionally biased region" description="Basic and acidic residues" evidence="1">
    <location>
        <begin position="447"/>
        <end position="479"/>
    </location>
</feature>
<feature type="compositionally biased region" description="Gly residues" evidence="1">
    <location>
        <begin position="245"/>
        <end position="266"/>
    </location>
</feature>
<organism evidence="2 3">
    <name type="scientific">Penicillium chermesinum</name>
    <dbReference type="NCBI Taxonomy" id="63820"/>
    <lineage>
        <taxon>Eukaryota</taxon>
        <taxon>Fungi</taxon>
        <taxon>Dikarya</taxon>
        <taxon>Ascomycota</taxon>
        <taxon>Pezizomycotina</taxon>
        <taxon>Eurotiomycetes</taxon>
        <taxon>Eurotiomycetidae</taxon>
        <taxon>Eurotiales</taxon>
        <taxon>Aspergillaceae</taxon>
        <taxon>Penicillium</taxon>
    </lineage>
</organism>
<dbReference type="AlphaFoldDB" id="A0A9W9NH61"/>
<dbReference type="EMBL" id="JAPQKS010000007">
    <property type="protein sequence ID" value="KAJ5219871.1"/>
    <property type="molecule type" value="Genomic_DNA"/>
</dbReference>
<dbReference type="OrthoDB" id="410044at2759"/>
<proteinExistence type="predicted"/>
<gene>
    <name evidence="2" type="ORF">N7468_009075</name>
</gene>
<feature type="compositionally biased region" description="Polar residues" evidence="1">
    <location>
        <begin position="543"/>
        <end position="554"/>
    </location>
</feature>
<feature type="compositionally biased region" description="Polar residues" evidence="1">
    <location>
        <begin position="435"/>
        <end position="446"/>
    </location>
</feature>
<dbReference type="GeneID" id="83205674"/>
<evidence type="ECO:0000313" key="2">
    <source>
        <dbReference type="EMBL" id="KAJ5219871.1"/>
    </source>
</evidence>
<accession>A0A9W9NH61</accession>
<dbReference type="RefSeq" id="XP_058326701.1">
    <property type="nucleotide sequence ID" value="XM_058478371.1"/>
</dbReference>
<sequence length="723" mass="80079">MAAVRADPKDEARYPQREDRLREEPSAKNAQGLFPPDACIFVGNLSTKVDNDQLAEDLKELFSSFGPCHVKIKLDKKKGLPGAFKQKDAAAVLNIDGSLILHDRWLRIERAKGQIPSLFCHADWKEGTAILGLHSFDPITLPLIHEALDKRGTLECYSIIPWPIGLNQYVHVCRVTFAYVDDCRDAIKHFQKDTKFYLKLLDMDNGSSTPRFSNQGRYTRNRPHALSFSPSNGGTHPSRLSNWRGRGGSPARGGFAGRGAPPGRGGFSNYRNINRGYNRHQPDHQARRSFSNGSGSSFGHAEPLVHSSMSHAPYHDINPQFLPQPHPMPFVQLNGPAGFLHPHPQGLPPPPFPPTFNHCPLIVNGHPPYSAPIPPIPPFYGENFAPDNRFVNHPGGYFDPGFAPGFNGPYQEPYILPPPPPMGRHHPRHYHQPKPASTASKTPESSKSTREPDKEVTIEDLLERRTPEKRPELIRIHDSESDDASVLQIDSDSTAEGETERADDKGIITPKCDLENFTAQISQLEVSKKTPQVVEADIDNKTETNSPVLASTPFTDPGSPKKERKDDFKITEKHERKVDDQSAADESCSEQETQEIRTVVPSPQLSAHISHCSAVASKGSSNLNLPPPKCPGALTDSPLEKFRYYAQEAAVERGWDDNQAMIEEVALSLFAEQEMRKAKELQQCATAAQDEDQVKDSGKEEAELKPSGSRSGSLARSYSSKTT</sequence>
<comment type="caution">
    <text evidence="2">The sequence shown here is derived from an EMBL/GenBank/DDBJ whole genome shotgun (WGS) entry which is preliminary data.</text>
</comment>
<dbReference type="SUPFAM" id="SSF54928">
    <property type="entry name" value="RNA-binding domain, RBD"/>
    <property type="match status" value="1"/>
</dbReference>
<reference evidence="2" key="2">
    <citation type="journal article" date="2023" name="IMA Fungus">
        <title>Comparative genomic study of the Penicillium genus elucidates a diverse pangenome and 15 lateral gene transfer events.</title>
        <authorList>
            <person name="Petersen C."/>
            <person name="Sorensen T."/>
            <person name="Nielsen M.R."/>
            <person name="Sondergaard T.E."/>
            <person name="Sorensen J.L."/>
            <person name="Fitzpatrick D.A."/>
            <person name="Frisvad J.C."/>
            <person name="Nielsen K.L."/>
        </authorList>
    </citation>
    <scope>NUCLEOTIDE SEQUENCE</scope>
    <source>
        <strain evidence="2">IBT 19713</strain>
    </source>
</reference>
<name>A0A9W9NH61_9EURO</name>
<dbReference type="InterPro" id="IPR012677">
    <property type="entry name" value="Nucleotide-bd_a/b_plait_sf"/>
</dbReference>
<feature type="compositionally biased region" description="Basic and acidic residues" evidence="1">
    <location>
        <begin position="559"/>
        <end position="580"/>
    </location>
</feature>
<dbReference type="Proteomes" id="UP001150941">
    <property type="component" value="Unassembled WGS sequence"/>
</dbReference>
<feature type="region of interest" description="Disordered" evidence="1">
    <location>
        <begin position="1"/>
        <end position="30"/>
    </location>
</feature>
<evidence type="ECO:0000313" key="3">
    <source>
        <dbReference type="Proteomes" id="UP001150941"/>
    </source>
</evidence>
<feature type="region of interest" description="Disordered" evidence="1">
    <location>
        <begin position="682"/>
        <end position="723"/>
    </location>
</feature>
<feature type="compositionally biased region" description="Basic and acidic residues" evidence="1">
    <location>
        <begin position="692"/>
        <end position="704"/>
    </location>
</feature>
<feature type="region of interest" description="Disordered" evidence="1">
    <location>
        <begin position="209"/>
        <end position="299"/>
    </location>
</feature>
<dbReference type="GO" id="GO:0003676">
    <property type="term" value="F:nucleic acid binding"/>
    <property type="evidence" value="ECO:0007669"/>
    <property type="project" value="InterPro"/>
</dbReference>
<feature type="region of interest" description="Disordered" evidence="1">
    <location>
        <begin position="409"/>
        <end position="505"/>
    </location>
</feature>
<reference evidence="2" key="1">
    <citation type="submission" date="2022-11" db="EMBL/GenBank/DDBJ databases">
        <authorList>
            <person name="Petersen C."/>
        </authorList>
    </citation>
    <scope>NUCLEOTIDE SEQUENCE</scope>
    <source>
        <strain evidence="2">IBT 19713</strain>
    </source>
</reference>
<keyword evidence="3" id="KW-1185">Reference proteome</keyword>
<feature type="compositionally biased region" description="Basic residues" evidence="1">
    <location>
        <begin position="423"/>
        <end position="432"/>
    </location>
</feature>
<evidence type="ECO:0008006" key="4">
    <source>
        <dbReference type="Google" id="ProtNLM"/>
    </source>
</evidence>
<dbReference type="InterPro" id="IPR035979">
    <property type="entry name" value="RBD_domain_sf"/>
</dbReference>
<feature type="compositionally biased region" description="Polar residues" evidence="1">
    <location>
        <begin position="228"/>
        <end position="241"/>
    </location>
</feature>
<feature type="compositionally biased region" description="Low complexity" evidence="1">
    <location>
        <begin position="707"/>
        <end position="723"/>
    </location>
</feature>
<feature type="region of interest" description="Disordered" evidence="1">
    <location>
        <begin position="538"/>
        <end position="594"/>
    </location>
</feature>
<feature type="compositionally biased region" description="Low complexity" evidence="1">
    <location>
        <begin position="289"/>
        <end position="299"/>
    </location>
</feature>
<feature type="compositionally biased region" description="Basic and acidic residues" evidence="1">
    <location>
        <begin position="1"/>
        <end position="26"/>
    </location>
</feature>
<evidence type="ECO:0000256" key="1">
    <source>
        <dbReference type="SAM" id="MobiDB-lite"/>
    </source>
</evidence>